<dbReference type="Proteomes" id="UP000044026">
    <property type="component" value="Unassembled WGS sequence"/>
</dbReference>
<feature type="transmembrane region" description="Helical" evidence="6">
    <location>
        <begin position="6"/>
        <end position="23"/>
    </location>
</feature>
<keyword evidence="6" id="KW-0812">Transmembrane</keyword>
<comment type="caution">
    <text evidence="6">Lacks conserved residue(s) required for the propagation of feature annotation.</text>
</comment>
<reference evidence="8 9" key="1">
    <citation type="submission" date="2015-01" db="EMBL/GenBank/DDBJ databases">
        <authorList>
            <person name="Xiang T."/>
            <person name="Song Y."/>
            <person name="Huang L."/>
            <person name="Wang B."/>
            <person name="Wu P."/>
        </authorList>
    </citation>
    <scope>NUCLEOTIDE SEQUENCE [LARGE SCALE GENOMIC DNA]</scope>
    <source>
        <strain evidence="8 9">Cc12</strain>
    </source>
</reference>
<dbReference type="Pfam" id="PF18936">
    <property type="entry name" value="DUF5684"/>
    <property type="match status" value="1"/>
</dbReference>
<comment type="catalytic activity">
    <reaction evidence="1 6">
        <text>Cleavage of hydrophobic, N-terminal signal or leader sequences from secreted and periplasmic proteins.</text>
        <dbReference type="EC" id="3.4.21.89"/>
    </reaction>
</comment>
<dbReference type="InterPro" id="IPR000223">
    <property type="entry name" value="Pept_S26A_signal_pept_1"/>
</dbReference>
<comment type="subcellular location">
    <subcellularLocation>
        <location evidence="6">Membrane</location>
        <topology evidence="6">Single-pass type II membrane protein</topology>
    </subcellularLocation>
</comment>
<dbReference type="InterPro" id="IPR036286">
    <property type="entry name" value="LexA/Signal_pep-like_sf"/>
</dbReference>
<keyword evidence="6" id="KW-1133">Transmembrane helix</keyword>
<accession>A0A0B7HQJ5</accession>
<feature type="transmembrane region" description="Helical" evidence="6">
    <location>
        <begin position="122"/>
        <end position="141"/>
    </location>
</feature>
<dbReference type="Pfam" id="PF10502">
    <property type="entry name" value="Peptidase_S26"/>
    <property type="match status" value="2"/>
</dbReference>
<feature type="transmembrane region" description="Helical" evidence="6">
    <location>
        <begin position="52"/>
        <end position="72"/>
    </location>
</feature>
<dbReference type="GeneID" id="69580221"/>
<protein>
    <recommendedName>
        <fullName evidence="4 6">Signal peptidase I</fullName>
        <ecNumber evidence="3 6">3.4.21.89</ecNumber>
    </recommendedName>
</protein>
<evidence type="ECO:0000256" key="4">
    <source>
        <dbReference type="ARBA" id="ARBA00019232"/>
    </source>
</evidence>
<dbReference type="AlphaFoldDB" id="A0A0B7HQJ5"/>
<dbReference type="GO" id="GO:0006465">
    <property type="term" value="P:signal peptide processing"/>
    <property type="evidence" value="ECO:0007669"/>
    <property type="project" value="InterPro"/>
</dbReference>
<dbReference type="GO" id="GO:0009003">
    <property type="term" value="F:signal peptidase activity"/>
    <property type="evidence" value="ECO:0007669"/>
    <property type="project" value="UniProtKB-EC"/>
</dbReference>
<dbReference type="RefSeq" id="WP_042001569.1">
    <property type="nucleotide sequence ID" value="NZ_CP022382.1"/>
</dbReference>
<gene>
    <name evidence="8" type="ORF">CCAN12_780029</name>
</gene>
<keyword evidence="5 6" id="KW-0378">Hydrolase</keyword>
<feature type="transmembrane region" description="Helical" evidence="6">
    <location>
        <begin position="490"/>
        <end position="508"/>
    </location>
</feature>
<sequence length="519" mass="60595">MAYFYIFIIAQLITGLFFWKGFVKAGYKPWLAFVPVYNHVIFLRIIERPWWWVFLLYLPVIGNIMMVVMTYEWFHVFGYRKKRYTLFAVLTLGLYTAYVNYLSQTQYIGKDESEIKKNVSPWISAVLFAVVAASAIHTYFMQPYMIPTSSLEKTLLVGDFLFVSKFHYGVRVPTTPLALPMVHDSIPLVGTKSYLKFPQLPYLRLPALQKIERNDITVFNWPADTVRFFRDDSKIHVDKPVDKRSNYVKRTVAVPGDVFEIRDGDVYINGKQEVYPVRAKLQYSYVLQTKPSIAKLTPEFMYKQYGITDNFGEVQPNVYLFSALTDEVAAKLKALPNVISLTKRITPKGDYNSSIFPHTPKYAWNEDNYGPVTIPAKGQTITLTSDNLPLYERIIRVYENNKLEVKEGTIYINNTPTNQYTFTYDYYWMMGDNRHNSEDSRFWGFVPEDHILGKPVMVWMSLDRNASGLNKIRWDRLFTTVNGEGEPVSYRYYALIIIVLVWGGYEFYSRKRKKAKENQ</sequence>
<evidence type="ECO:0000256" key="1">
    <source>
        <dbReference type="ARBA" id="ARBA00000677"/>
    </source>
</evidence>
<dbReference type="PRINTS" id="PR00727">
    <property type="entry name" value="LEADERPTASE"/>
</dbReference>
<evidence type="ECO:0000256" key="5">
    <source>
        <dbReference type="ARBA" id="ARBA00022801"/>
    </source>
</evidence>
<keyword evidence="6" id="KW-0645">Protease</keyword>
<dbReference type="CDD" id="cd06530">
    <property type="entry name" value="S26_SPase_I"/>
    <property type="match status" value="2"/>
</dbReference>
<evidence type="ECO:0000259" key="7">
    <source>
        <dbReference type="Pfam" id="PF10502"/>
    </source>
</evidence>
<comment type="similarity">
    <text evidence="2 6">Belongs to the peptidase S26 family.</text>
</comment>
<dbReference type="InterPro" id="IPR019758">
    <property type="entry name" value="Pept_S26A_signal_pept_1_CS"/>
</dbReference>
<keyword evidence="6" id="KW-0472">Membrane</keyword>
<evidence type="ECO:0000256" key="6">
    <source>
        <dbReference type="RuleBase" id="RU362042"/>
    </source>
</evidence>
<dbReference type="PANTHER" id="PTHR43390:SF1">
    <property type="entry name" value="CHLOROPLAST PROCESSING PEPTIDASE"/>
    <property type="match status" value="1"/>
</dbReference>
<dbReference type="EMBL" id="CDOE01000076">
    <property type="protein sequence ID" value="CEN40137.1"/>
    <property type="molecule type" value="Genomic_DNA"/>
</dbReference>
<evidence type="ECO:0000313" key="9">
    <source>
        <dbReference type="Proteomes" id="UP000044026"/>
    </source>
</evidence>
<dbReference type="PANTHER" id="PTHR43390">
    <property type="entry name" value="SIGNAL PEPTIDASE I"/>
    <property type="match status" value="1"/>
</dbReference>
<dbReference type="PROSITE" id="PS00761">
    <property type="entry name" value="SPASE_I_3"/>
    <property type="match status" value="1"/>
</dbReference>
<feature type="transmembrane region" description="Helical" evidence="6">
    <location>
        <begin position="30"/>
        <end position="46"/>
    </location>
</feature>
<dbReference type="InterPro" id="IPR043739">
    <property type="entry name" value="DUF5684"/>
</dbReference>
<dbReference type="GO" id="GO:0004252">
    <property type="term" value="F:serine-type endopeptidase activity"/>
    <property type="evidence" value="ECO:0007669"/>
    <property type="project" value="InterPro"/>
</dbReference>
<evidence type="ECO:0000313" key="8">
    <source>
        <dbReference type="EMBL" id="CEN40137.1"/>
    </source>
</evidence>
<proteinExistence type="inferred from homology"/>
<feature type="domain" description="Peptidase S26" evidence="7">
    <location>
        <begin position="382"/>
        <end position="459"/>
    </location>
</feature>
<dbReference type="GO" id="GO:0016020">
    <property type="term" value="C:membrane"/>
    <property type="evidence" value="ECO:0007669"/>
    <property type="project" value="UniProtKB-SubCell"/>
</dbReference>
<evidence type="ECO:0000256" key="2">
    <source>
        <dbReference type="ARBA" id="ARBA00009370"/>
    </source>
</evidence>
<evidence type="ECO:0000256" key="3">
    <source>
        <dbReference type="ARBA" id="ARBA00013208"/>
    </source>
</evidence>
<organism evidence="8 9">
    <name type="scientific">Capnocytophaga canimorsus</name>
    <dbReference type="NCBI Taxonomy" id="28188"/>
    <lineage>
        <taxon>Bacteria</taxon>
        <taxon>Pseudomonadati</taxon>
        <taxon>Bacteroidota</taxon>
        <taxon>Flavobacteriia</taxon>
        <taxon>Flavobacteriales</taxon>
        <taxon>Flavobacteriaceae</taxon>
        <taxon>Capnocytophaga</taxon>
    </lineage>
</organism>
<dbReference type="InterPro" id="IPR019533">
    <property type="entry name" value="Peptidase_S26"/>
</dbReference>
<dbReference type="SUPFAM" id="SSF51306">
    <property type="entry name" value="LexA/Signal peptidase"/>
    <property type="match status" value="1"/>
</dbReference>
<feature type="transmembrane region" description="Helical" evidence="6">
    <location>
        <begin position="84"/>
        <end position="102"/>
    </location>
</feature>
<name>A0A0B7HQJ5_9FLAO</name>
<dbReference type="Gene3D" id="2.10.109.10">
    <property type="entry name" value="Umud Fragment, subunit A"/>
    <property type="match status" value="2"/>
</dbReference>
<dbReference type="EC" id="3.4.21.89" evidence="3 6"/>
<dbReference type="NCBIfam" id="TIGR02227">
    <property type="entry name" value="sigpep_I_bact"/>
    <property type="match status" value="2"/>
</dbReference>
<feature type="domain" description="Peptidase S26" evidence="7">
    <location>
        <begin position="122"/>
        <end position="276"/>
    </location>
</feature>